<comment type="caution">
    <text evidence="1">The sequence shown here is derived from an EMBL/GenBank/DDBJ whole genome shotgun (WGS) entry which is preliminary data.</text>
</comment>
<evidence type="ECO:0000313" key="1">
    <source>
        <dbReference type="EMBL" id="MBB6109758.1"/>
    </source>
</evidence>
<dbReference type="RefSeq" id="WP_076373537.1">
    <property type="nucleotide sequence ID" value="NZ_FTMG01000005.1"/>
</dbReference>
<dbReference type="InterPro" id="IPR024530">
    <property type="entry name" value="QSregVF_b"/>
</dbReference>
<protein>
    <submittedName>
        <fullName evidence="1">Uncharacterized protein (DUF3820 family)</fullName>
    </submittedName>
</protein>
<dbReference type="Proteomes" id="UP000541583">
    <property type="component" value="Unassembled WGS sequence"/>
</dbReference>
<sequence>MYTDNTPMPWGMHKGKAMANVPDSYLLWIYTENKAHGELKEYIKNNLASINTNIKKQLQKVR</sequence>
<proteinExistence type="predicted"/>
<dbReference type="EMBL" id="JACHCB010000005">
    <property type="protein sequence ID" value="MBB6109758.1"/>
    <property type="molecule type" value="Genomic_DNA"/>
</dbReference>
<gene>
    <name evidence="1" type="ORF">HDF23_002507</name>
</gene>
<keyword evidence="2" id="KW-1185">Reference proteome</keyword>
<dbReference type="Pfam" id="PF12843">
    <property type="entry name" value="QSregVF_b"/>
    <property type="match status" value="1"/>
</dbReference>
<reference evidence="1 2" key="1">
    <citation type="submission" date="2020-08" db="EMBL/GenBank/DDBJ databases">
        <title>Genomic Encyclopedia of Type Strains, Phase IV (KMG-V): Genome sequencing to study the core and pangenomes of soil and plant-associated prokaryotes.</title>
        <authorList>
            <person name="Whitman W."/>
        </authorList>
    </citation>
    <scope>NUCLEOTIDE SEQUENCE [LARGE SCALE GENOMIC DNA]</scope>
    <source>
        <strain evidence="1 2">ANJLi2</strain>
    </source>
</reference>
<accession>A0ABR6PJ05</accession>
<evidence type="ECO:0000313" key="2">
    <source>
        <dbReference type="Proteomes" id="UP000541583"/>
    </source>
</evidence>
<organism evidence="1 2">
    <name type="scientific">Mucilaginibacter lappiensis</name>
    <dbReference type="NCBI Taxonomy" id="354630"/>
    <lineage>
        <taxon>Bacteria</taxon>
        <taxon>Pseudomonadati</taxon>
        <taxon>Bacteroidota</taxon>
        <taxon>Sphingobacteriia</taxon>
        <taxon>Sphingobacteriales</taxon>
        <taxon>Sphingobacteriaceae</taxon>
        <taxon>Mucilaginibacter</taxon>
    </lineage>
</organism>
<name>A0ABR6PJ05_9SPHI</name>